<dbReference type="STRING" id="83656.B1H18_25785"/>
<evidence type="ECO:0000313" key="10">
    <source>
        <dbReference type="EMBL" id="OON74208.1"/>
    </source>
</evidence>
<keyword evidence="4 8" id="KW-0812">Transmembrane</keyword>
<reference evidence="10 11" key="1">
    <citation type="submission" date="2017-02" db="EMBL/GenBank/DDBJ databases">
        <title>Draft Genome Sequence of Streptomyces tsukubaensis F601, a Producer of the immunosuppressant tacrolimus FK506.</title>
        <authorList>
            <person name="Zong G."/>
            <person name="Zhong C."/>
            <person name="Fu J."/>
            <person name="Qin R."/>
            <person name="Cao G."/>
        </authorList>
    </citation>
    <scope>NUCLEOTIDE SEQUENCE [LARGE SCALE GENOMIC DNA]</scope>
    <source>
        <strain evidence="10 11">F601</strain>
    </source>
</reference>
<keyword evidence="2" id="KW-0328">Glycosyltransferase</keyword>
<feature type="transmembrane region" description="Helical" evidence="8">
    <location>
        <begin position="62"/>
        <end position="83"/>
    </location>
</feature>
<dbReference type="Proteomes" id="UP000190539">
    <property type="component" value="Unassembled WGS sequence"/>
</dbReference>
<comment type="subcellular location">
    <subcellularLocation>
        <location evidence="1">Membrane</location>
        <topology evidence="1">Multi-pass membrane protein</topology>
    </subcellularLocation>
</comment>
<feature type="transmembrane region" description="Helical" evidence="8">
    <location>
        <begin position="381"/>
        <end position="407"/>
    </location>
</feature>
<accession>A0A1V4A2J8</accession>
<keyword evidence="5 8" id="KW-1133">Transmembrane helix</keyword>
<feature type="transmembrane region" description="Helical" evidence="8">
    <location>
        <begin position="89"/>
        <end position="110"/>
    </location>
</feature>
<proteinExistence type="predicted"/>
<keyword evidence="11" id="KW-1185">Reference proteome</keyword>
<feature type="transmembrane region" description="Helical" evidence="8">
    <location>
        <begin position="519"/>
        <end position="538"/>
    </location>
</feature>
<dbReference type="InterPro" id="IPR029044">
    <property type="entry name" value="Nucleotide-diphossugar_trans"/>
</dbReference>
<dbReference type="GO" id="GO:0016757">
    <property type="term" value="F:glycosyltransferase activity"/>
    <property type="evidence" value="ECO:0007669"/>
    <property type="project" value="UniProtKB-KW"/>
</dbReference>
<evidence type="ECO:0000256" key="5">
    <source>
        <dbReference type="ARBA" id="ARBA00022989"/>
    </source>
</evidence>
<evidence type="ECO:0000256" key="8">
    <source>
        <dbReference type="SAM" id="Phobius"/>
    </source>
</evidence>
<feature type="transmembrane region" description="Helical" evidence="8">
    <location>
        <begin position="488"/>
        <end position="507"/>
    </location>
</feature>
<sequence length="550" mass="62137">MSAVESARVRGVEGQTSGGPAPHRRRAARSGAGWRREVSRSHGLLPRPPDDREKYSYAHRHMWVLTLGSLASFLCLAASQILFTASSPWFWLLLPMLAFVVADYVLSVYLDGFSKDFDLKRHKRLVRKWQPASYPTVDVFLPVCGEPIDVLHNTWTHVRRLASTYQGVVETYVLDDAADADVEAMARDFGFRYVVRENRGWYKKAGNLRNAFGLSDGEHILILDADFAPRADLLDELLPHMDDESIGIVQSPQFFRIIDRQNWIERGAGAVQEQFYRSVQTSREDKDGSICVGSCAVYRRTALDQIGGISLIEHSEDMYTGFDLRALGWKLRYIPVALSAGVCPDTAGAFHNQQYRWCMGSLSLLTSKSFWEMPLRLTTRLCYVSGFLYYLQTALITFLMPLIPLALLVLRPDLLRAEAGLLVLPSLAYVTLVLPLWHRAPYRLEAWAVRMMYGWSHVFAVWDVLRGREMGWKPTGSDGAKKNGMRRYWIGMIGWTGGTAVAWVGVAAWRTLTQYPPDFALMLSAGLFYALVVARVLVQPRTPRTQEVTG</sequence>
<protein>
    <submittedName>
        <fullName evidence="10">Glycosyl transferase family 2</fullName>
    </submittedName>
</protein>
<keyword evidence="3 10" id="KW-0808">Transferase</keyword>
<evidence type="ECO:0000256" key="6">
    <source>
        <dbReference type="ARBA" id="ARBA00023136"/>
    </source>
</evidence>
<evidence type="ECO:0000313" key="11">
    <source>
        <dbReference type="Proteomes" id="UP000190539"/>
    </source>
</evidence>
<dbReference type="Gene3D" id="3.90.550.10">
    <property type="entry name" value="Spore Coat Polysaccharide Biosynthesis Protein SpsA, Chain A"/>
    <property type="match status" value="1"/>
</dbReference>
<dbReference type="PANTHER" id="PTHR43867:SF2">
    <property type="entry name" value="CELLULOSE SYNTHASE CATALYTIC SUBUNIT A [UDP-FORMING]"/>
    <property type="match status" value="1"/>
</dbReference>
<dbReference type="RefSeq" id="WP_077971822.1">
    <property type="nucleotide sequence ID" value="NZ_CP045178.1"/>
</dbReference>
<evidence type="ECO:0000256" key="4">
    <source>
        <dbReference type="ARBA" id="ARBA00022692"/>
    </source>
</evidence>
<dbReference type="InterPro" id="IPR001173">
    <property type="entry name" value="Glyco_trans_2-like"/>
</dbReference>
<evidence type="ECO:0000256" key="1">
    <source>
        <dbReference type="ARBA" id="ARBA00004141"/>
    </source>
</evidence>
<dbReference type="Pfam" id="PF13632">
    <property type="entry name" value="Glyco_trans_2_3"/>
    <property type="match status" value="1"/>
</dbReference>
<dbReference type="AlphaFoldDB" id="A0A1V4A2J8"/>
<evidence type="ECO:0000256" key="2">
    <source>
        <dbReference type="ARBA" id="ARBA00022676"/>
    </source>
</evidence>
<keyword evidence="6 8" id="KW-0472">Membrane</keyword>
<dbReference type="PANTHER" id="PTHR43867">
    <property type="entry name" value="CELLULOSE SYNTHASE CATALYTIC SUBUNIT A [UDP-FORMING]"/>
    <property type="match status" value="1"/>
</dbReference>
<feature type="domain" description="Glycosyltransferase 2-like" evidence="9">
    <location>
        <begin position="219"/>
        <end position="409"/>
    </location>
</feature>
<feature type="region of interest" description="Disordered" evidence="7">
    <location>
        <begin position="1"/>
        <end position="47"/>
    </location>
</feature>
<dbReference type="SUPFAM" id="SSF53448">
    <property type="entry name" value="Nucleotide-diphospho-sugar transferases"/>
    <property type="match status" value="1"/>
</dbReference>
<evidence type="ECO:0000256" key="3">
    <source>
        <dbReference type="ARBA" id="ARBA00022679"/>
    </source>
</evidence>
<organism evidence="10 11">
    <name type="scientific">Streptomyces tsukubensis</name>
    <dbReference type="NCBI Taxonomy" id="83656"/>
    <lineage>
        <taxon>Bacteria</taxon>
        <taxon>Bacillati</taxon>
        <taxon>Actinomycetota</taxon>
        <taxon>Actinomycetes</taxon>
        <taxon>Kitasatosporales</taxon>
        <taxon>Streptomycetaceae</taxon>
        <taxon>Streptomyces</taxon>
    </lineage>
</organism>
<dbReference type="CDD" id="cd06421">
    <property type="entry name" value="CESA_CelA_like"/>
    <property type="match status" value="1"/>
</dbReference>
<name>A0A1V4A2J8_9ACTN</name>
<evidence type="ECO:0000259" key="9">
    <source>
        <dbReference type="Pfam" id="PF13632"/>
    </source>
</evidence>
<dbReference type="OrthoDB" id="9806824at2"/>
<comment type="caution">
    <text evidence="10">The sequence shown here is derived from an EMBL/GenBank/DDBJ whole genome shotgun (WGS) entry which is preliminary data.</text>
</comment>
<dbReference type="EMBL" id="MVFC01000028">
    <property type="protein sequence ID" value="OON74208.1"/>
    <property type="molecule type" value="Genomic_DNA"/>
</dbReference>
<evidence type="ECO:0000256" key="7">
    <source>
        <dbReference type="SAM" id="MobiDB-lite"/>
    </source>
</evidence>
<dbReference type="InterPro" id="IPR050321">
    <property type="entry name" value="Glycosyltr_2/OpgH_subfam"/>
</dbReference>
<gene>
    <name evidence="10" type="ORF">B1H18_25785</name>
</gene>
<dbReference type="GO" id="GO:0016020">
    <property type="term" value="C:membrane"/>
    <property type="evidence" value="ECO:0007669"/>
    <property type="project" value="UniProtKB-SubCell"/>
</dbReference>
<feature type="transmembrane region" description="Helical" evidence="8">
    <location>
        <begin position="419"/>
        <end position="437"/>
    </location>
</feature>